<dbReference type="Pfam" id="PF01970">
    <property type="entry name" value="TctA"/>
    <property type="match status" value="1"/>
</dbReference>
<reference evidence="3" key="1">
    <citation type="submission" date="2021-04" db="EMBL/GenBank/DDBJ databases">
        <title>Oceanospirillales bacteria with DddD are important DMSP degraders in coastal seawater.</title>
        <authorList>
            <person name="Liu J."/>
        </authorList>
    </citation>
    <scope>NUCLEOTIDE SEQUENCE</scope>
    <source>
        <strain evidence="3">D13-1</strain>
    </source>
</reference>
<dbReference type="RefSeq" id="WP_255855277.1">
    <property type="nucleotide sequence ID" value="NZ_CP073347.1"/>
</dbReference>
<organism evidence="3 4">
    <name type="scientific">Marinobacterium rhizophilum</name>
    <dbReference type="NCBI Taxonomy" id="420402"/>
    <lineage>
        <taxon>Bacteria</taxon>
        <taxon>Pseudomonadati</taxon>
        <taxon>Pseudomonadota</taxon>
        <taxon>Gammaproteobacteria</taxon>
        <taxon>Oceanospirillales</taxon>
        <taxon>Oceanospirillaceae</taxon>
        <taxon>Marinobacterium</taxon>
    </lineage>
</organism>
<keyword evidence="1" id="KW-0472">Membrane</keyword>
<feature type="transmembrane region" description="Helical" evidence="1">
    <location>
        <begin position="386"/>
        <end position="404"/>
    </location>
</feature>
<feature type="domain" description="DUF112" evidence="2">
    <location>
        <begin position="34"/>
        <end position="472"/>
    </location>
</feature>
<gene>
    <name evidence="3" type="ORF">KDW95_05475</name>
</gene>
<feature type="transmembrane region" description="Helical" evidence="1">
    <location>
        <begin position="416"/>
        <end position="439"/>
    </location>
</feature>
<sequence length="532" mass="55536">MDMTLIDYVSGGLAAVFLTDPLFSIAGIPVSTTLVMVFCGLLAGIVVGAIPGLNGPFAMAVALPILISTFGFTASALLPTLGFLIGIMKGSTLGGAVPAILFNTPGTPDAVMTTLDGYPMARKGQGSKALRVAHFSCVSGDTFSDIVLITTAPFLAVLVERYLGFPEKAALIVLSMAFIAAVVGSSVLKGLLSAVFGMFVASVGTGEDTAPRLTFGVLDLAQGFSVEAVVLGVLILGEIFTSIEDLAWRRRNNQVLPSIRDEGDQHLSWAERLRLLPVIGRSAAIGSMIGALPGIGTTLAATLGYAIGKRRHKGPGEFGDGIPEGVAATEGANSAVSGSNLIPVLSLGIPGNIAAVFILLAMESIGGLNPGPNVFRMTPGEMNPELVMVIGLFVLMMLANLLNWTLGGAFMRRIGILQHIPAAMMMPVVLLVTLTAVYIQDAHMSSIYMALGFGFVGYLMRKLDISVLPFVIAFILADDFERLIRQGFAASGGDPWFLFASPVSIAFLVGAILVATVLSRNPVGKAVIRHAD</sequence>
<name>A0ABY5HPF7_9GAMM</name>
<dbReference type="EMBL" id="CP073347">
    <property type="protein sequence ID" value="UTW13112.1"/>
    <property type="molecule type" value="Genomic_DNA"/>
</dbReference>
<dbReference type="InterPro" id="IPR002823">
    <property type="entry name" value="DUF112_TM"/>
</dbReference>
<dbReference type="PANTHER" id="PTHR35342">
    <property type="entry name" value="TRICARBOXYLIC TRANSPORT PROTEIN"/>
    <property type="match status" value="1"/>
</dbReference>
<accession>A0ABY5HPF7</accession>
<feature type="transmembrane region" description="Helical" evidence="1">
    <location>
        <begin position="142"/>
        <end position="159"/>
    </location>
</feature>
<proteinExistence type="predicted"/>
<keyword evidence="1" id="KW-1133">Transmembrane helix</keyword>
<protein>
    <submittedName>
        <fullName evidence="3">Tripartite tricarboxylate transporter permease</fullName>
    </submittedName>
</protein>
<dbReference type="PANTHER" id="PTHR35342:SF5">
    <property type="entry name" value="TRICARBOXYLIC TRANSPORT PROTEIN"/>
    <property type="match status" value="1"/>
</dbReference>
<evidence type="ECO:0000313" key="3">
    <source>
        <dbReference type="EMBL" id="UTW13112.1"/>
    </source>
</evidence>
<dbReference type="Proteomes" id="UP001058461">
    <property type="component" value="Chromosome"/>
</dbReference>
<evidence type="ECO:0000256" key="1">
    <source>
        <dbReference type="SAM" id="Phobius"/>
    </source>
</evidence>
<feature type="transmembrane region" description="Helical" evidence="1">
    <location>
        <begin position="57"/>
        <end position="78"/>
    </location>
</feature>
<feature type="transmembrane region" description="Helical" evidence="1">
    <location>
        <begin position="341"/>
        <end position="365"/>
    </location>
</feature>
<feature type="transmembrane region" description="Helical" evidence="1">
    <location>
        <begin position="22"/>
        <end position="50"/>
    </location>
</feature>
<feature type="transmembrane region" description="Helical" evidence="1">
    <location>
        <begin position="496"/>
        <end position="519"/>
    </location>
</feature>
<keyword evidence="1" id="KW-0812">Transmembrane</keyword>
<evidence type="ECO:0000259" key="2">
    <source>
        <dbReference type="Pfam" id="PF01970"/>
    </source>
</evidence>
<feature type="transmembrane region" description="Helical" evidence="1">
    <location>
        <begin position="171"/>
        <end position="200"/>
    </location>
</feature>
<keyword evidence="4" id="KW-1185">Reference proteome</keyword>
<feature type="transmembrane region" description="Helical" evidence="1">
    <location>
        <begin position="220"/>
        <end position="241"/>
    </location>
</feature>
<evidence type="ECO:0000313" key="4">
    <source>
        <dbReference type="Proteomes" id="UP001058461"/>
    </source>
</evidence>
<feature type="transmembrane region" description="Helical" evidence="1">
    <location>
        <begin position="451"/>
        <end position="476"/>
    </location>
</feature>